<protein>
    <submittedName>
        <fullName evidence="2">Head-tail adaptor protein</fullName>
    </submittedName>
</protein>
<keyword evidence="3" id="KW-1185">Reference proteome</keyword>
<evidence type="ECO:0000313" key="2">
    <source>
        <dbReference type="EMBL" id="MFD1344539.1"/>
    </source>
</evidence>
<dbReference type="RefSeq" id="WP_386806118.1">
    <property type="nucleotide sequence ID" value="NZ_JBHTMU010000054.1"/>
</dbReference>
<reference evidence="3" key="1">
    <citation type="journal article" date="2019" name="Int. J. Syst. Evol. Microbiol.">
        <title>The Global Catalogue of Microorganisms (GCM) 10K type strain sequencing project: providing services to taxonomists for standard genome sequencing and annotation.</title>
        <authorList>
            <consortium name="The Broad Institute Genomics Platform"/>
            <consortium name="The Broad Institute Genome Sequencing Center for Infectious Disease"/>
            <person name="Wu L."/>
            <person name="Ma J."/>
        </authorList>
    </citation>
    <scope>NUCLEOTIDE SEQUENCE [LARGE SCALE GENOMIC DNA]</scope>
    <source>
        <strain evidence="3">CCUG 62953</strain>
    </source>
</reference>
<dbReference type="InterPro" id="IPR038666">
    <property type="entry name" value="SSP1_head-tail_sf"/>
</dbReference>
<evidence type="ECO:0000313" key="3">
    <source>
        <dbReference type="Proteomes" id="UP001597135"/>
    </source>
</evidence>
<dbReference type="InterPro" id="IPR008767">
    <property type="entry name" value="Phage_SPP1_head-tail_adaptor"/>
</dbReference>
<dbReference type="Proteomes" id="UP001597135">
    <property type="component" value="Unassembled WGS sequence"/>
</dbReference>
<organism evidence="2 3">
    <name type="scientific">Litorisediminicola beolgyonensis</name>
    <dbReference type="NCBI Taxonomy" id="1173614"/>
    <lineage>
        <taxon>Bacteria</taxon>
        <taxon>Pseudomonadati</taxon>
        <taxon>Pseudomonadota</taxon>
        <taxon>Alphaproteobacteria</taxon>
        <taxon>Rhodobacterales</taxon>
        <taxon>Paracoccaceae</taxon>
        <taxon>Litorisediminicola</taxon>
    </lineage>
</organism>
<feature type="region of interest" description="Disordered" evidence="1">
    <location>
        <begin position="1"/>
        <end position="26"/>
    </location>
</feature>
<dbReference type="EMBL" id="JBHTMU010000054">
    <property type="protein sequence ID" value="MFD1344539.1"/>
    <property type="molecule type" value="Genomic_DNA"/>
</dbReference>
<gene>
    <name evidence="2" type="ORF">ACFQ4E_19060</name>
</gene>
<dbReference type="Gene3D" id="2.40.10.270">
    <property type="entry name" value="Bacteriophage SPP1 head-tail adaptor protein"/>
    <property type="match status" value="1"/>
</dbReference>
<evidence type="ECO:0000256" key="1">
    <source>
        <dbReference type="SAM" id="MobiDB-lite"/>
    </source>
</evidence>
<accession>A0ABW3ZN64</accession>
<feature type="non-terminal residue" evidence="2">
    <location>
        <position position="56"/>
    </location>
</feature>
<sequence>MSAPRLTQALGLETPTRQSDGAGGFTEGWQALGTLWAELTPRSGRDAKSPAGTIAR</sequence>
<dbReference type="Pfam" id="PF05521">
    <property type="entry name" value="Phage_HCP"/>
    <property type="match status" value="1"/>
</dbReference>
<name>A0ABW3ZN64_9RHOB</name>
<proteinExistence type="predicted"/>
<comment type="caution">
    <text evidence="2">The sequence shown here is derived from an EMBL/GenBank/DDBJ whole genome shotgun (WGS) entry which is preliminary data.</text>
</comment>